<keyword evidence="2" id="KW-1185">Reference proteome</keyword>
<evidence type="ECO:0000313" key="2">
    <source>
        <dbReference type="Proteomes" id="UP000095023"/>
    </source>
</evidence>
<sequence length="51" mass="5658">MVYRKESQFHLDVRQKTVRTGLSLYANLLTVCPSSVSCSAKEKQATVNLVG</sequence>
<protein>
    <submittedName>
        <fullName evidence="1">Uncharacterized protein</fullName>
    </submittedName>
</protein>
<proteinExistence type="predicted"/>
<dbReference type="EMBL" id="KV453843">
    <property type="protein sequence ID" value="ODV89120.1"/>
    <property type="molecule type" value="Genomic_DNA"/>
</dbReference>
<organism evidence="1 2">
    <name type="scientific">Tortispora caseinolytica NRRL Y-17796</name>
    <dbReference type="NCBI Taxonomy" id="767744"/>
    <lineage>
        <taxon>Eukaryota</taxon>
        <taxon>Fungi</taxon>
        <taxon>Dikarya</taxon>
        <taxon>Ascomycota</taxon>
        <taxon>Saccharomycotina</taxon>
        <taxon>Trigonopsidomycetes</taxon>
        <taxon>Trigonopsidales</taxon>
        <taxon>Trigonopsidaceae</taxon>
        <taxon>Tortispora</taxon>
    </lineage>
</organism>
<gene>
    <name evidence="1" type="ORF">CANCADRAFT_32473</name>
</gene>
<name>A0A1E4TBI6_9ASCO</name>
<dbReference type="Proteomes" id="UP000095023">
    <property type="component" value="Unassembled WGS sequence"/>
</dbReference>
<dbReference type="AlphaFoldDB" id="A0A1E4TBI6"/>
<accession>A0A1E4TBI6</accession>
<evidence type="ECO:0000313" key="1">
    <source>
        <dbReference type="EMBL" id="ODV89120.1"/>
    </source>
</evidence>
<reference evidence="2" key="1">
    <citation type="submission" date="2016-02" db="EMBL/GenBank/DDBJ databases">
        <title>Comparative genomics of biotechnologically important yeasts.</title>
        <authorList>
            <consortium name="DOE Joint Genome Institute"/>
            <person name="Riley R."/>
            <person name="Haridas S."/>
            <person name="Wolfe K.H."/>
            <person name="Lopes M.R."/>
            <person name="Hittinger C.T."/>
            <person name="Goker M."/>
            <person name="Salamov A."/>
            <person name="Wisecaver J."/>
            <person name="Long T.M."/>
            <person name="Aerts A.L."/>
            <person name="Barry K."/>
            <person name="Choi C."/>
            <person name="Clum A."/>
            <person name="Coughlan A.Y."/>
            <person name="Deshpande S."/>
            <person name="Douglass A.P."/>
            <person name="Hanson S.J."/>
            <person name="Klenk H.-P."/>
            <person name="Labutti K."/>
            <person name="Lapidus A."/>
            <person name="Lindquist E."/>
            <person name="Lipzen A."/>
            <person name="Meier-Kolthoff J.P."/>
            <person name="Ohm R.A."/>
            <person name="Otillar R.P."/>
            <person name="Pangilinan J."/>
            <person name="Peng Y."/>
            <person name="Rokas A."/>
            <person name="Rosa C.A."/>
            <person name="Scheuner C."/>
            <person name="Sibirny A.A."/>
            <person name="Slot J.C."/>
            <person name="Stielow J.B."/>
            <person name="Sun H."/>
            <person name="Kurtzman C.P."/>
            <person name="Blackwell M."/>
            <person name="Jeffries T.W."/>
            <person name="Grigoriev I.V."/>
        </authorList>
    </citation>
    <scope>NUCLEOTIDE SEQUENCE [LARGE SCALE GENOMIC DNA]</scope>
    <source>
        <strain evidence="2">NRRL Y-17796</strain>
    </source>
</reference>